<dbReference type="PANTHER" id="PTHR30465">
    <property type="entry name" value="INNER MEMBRANE ABC TRANSPORTER"/>
    <property type="match status" value="1"/>
</dbReference>
<evidence type="ECO:0000313" key="10">
    <source>
        <dbReference type="Proteomes" id="UP000297776"/>
    </source>
</evidence>
<comment type="subcellular location">
    <subcellularLocation>
        <location evidence="1 7">Cell membrane</location>
        <topology evidence="1 7">Multi-pass membrane protein</topology>
    </subcellularLocation>
</comment>
<dbReference type="Gene3D" id="1.10.3720.10">
    <property type="entry name" value="MetI-like"/>
    <property type="match status" value="1"/>
</dbReference>
<sequence length="315" mass="35531">MMGNRIVKMVIQWLAAFSILMLLLLLPREMEIESGPSGEFVAAHYEYSISAHAESIQQFLTPLLSGEGLGTDRYDRPFFDHAWEMMQRSLWLVVPAFFISIFFGIAKGVFDFQTRNRKRRIAGLHTTWLGLSVPDLVFIIVIQMILMYLNIKGIVTGLSLYGAGSPEAVVMNVIYLSIFPMFYLANVTFSALSDENGAEYIRTARAKGIPSFKLLYVHMLKNGLAKIFVHTNTVVLYLLSNLFVIEYLTQYRGAAYYFKEYITASSKIYDGQSLMLQTGAIASFTFFFTVLILLAGLISQVARGFLLPHERGGRS</sequence>
<keyword evidence="2 7" id="KW-0813">Transport</keyword>
<comment type="caution">
    <text evidence="9">The sequence shown here is derived from an EMBL/GenBank/DDBJ whole genome shotgun (WGS) entry which is preliminary data.</text>
</comment>
<evidence type="ECO:0000256" key="7">
    <source>
        <dbReference type="RuleBase" id="RU363032"/>
    </source>
</evidence>
<keyword evidence="4 7" id="KW-0812">Transmembrane</keyword>
<proteinExistence type="inferred from homology"/>
<feature type="domain" description="ABC transmembrane type-1" evidence="8">
    <location>
        <begin position="86"/>
        <end position="299"/>
    </location>
</feature>
<evidence type="ECO:0000256" key="5">
    <source>
        <dbReference type="ARBA" id="ARBA00022989"/>
    </source>
</evidence>
<dbReference type="GO" id="GO:0005886">
    <property type="term" value="C:plasma membrane"/>
    <property type="evidence" value="ECO:0007669"/>
    <property type="project" value="UniProtKB-SubCell"/>
</dbReference>
<evidence type="ECO:0000259" key="8">
    <source>
        <dbReference type="PROSITE" id="PS50928"/>
    </source>
</evidence>
<dbReference type="SUPFAM" id="SSF161098">
    <property type="entry name" value="MetI-like"/>
    <property type="match status" value="1"/>
</dbReference>
<evidence type="ECO:0000256" key="2">
    <source>
        <dbReference type="ARBA" id="ARBA00022448"/>
    </source>
</evidence>
<dbReference type="CDD" id="cd06261">
    <property type="entry name" value="TM_PBP2"/>
    <property type="match status" value="1"/>
</dbReference>
<protein>
    <submittedName>
        <fullName evidence="9">ABC transporter permease subunit</fullName>
    </submittedName>
</protein>
<keyword evidence="5 7" id="KW-1133">Transmembrane helix</keyword>
<feature type="transmembrane region" description="Helical" evidence="7">
    <location>
        <begin position="280"/>
        <end position="306"/>
    </location>
</feature>
<feature type="transmembrane region" description="Helical" evidence="7">
    <location>
        <begin position="90"/>
        <end position="110"/>
    </location>
</feature>
<feature type="transmembrane region" description="Helical" evidence="7">
    <location>
        <begin position="122"/>
        <end position="149"/>
    </location>
</feature>
<feature type="transmembrane region" description="Helical" evidence="7">
    <location>
        <begin position="169"/>
        <end position="192"/>
    </location>
</feature>
<evidence type="ECO:0000313" key="9">
    <source>
        <dbReference type="EMBL" id="TFE02006.1"/>
    </source>
</evidence>
<feature type="transmembrane region" description="Helical" evidence="7">
    <location>
        <begin position="227"/>
        <end position="248"/>
    </location>
</feature>
<evidence type="ECO:0000256" key="3">
    <source>
        <dbReference type="ARBA" id="ARBA00022475"/>
    </source>
</evidence>
<evidence type="ECO:0000256" key="6">
    <source>
        <dbReference type="ARBA" id="ARBA00023136"/>
    </source>
</evidence>
<keyword evidence="3" id="KW-1003">Cell membrane</keyword>
<reference evidence="9 10" key="1">
    <citation type="submission" date="2019-03" db="EMBL/GenBank/DDBJ databases">
        <authorList>
            <person name="Yang Y."/>
        </authorList>
    </citation>
    <scope>NUCLEOTIDE SEQUENCE [LARGE SCALE GENOMIC DNA]</scope>
    <source>
        <strain evidence="9 10">ASL-1</strain>
    </source>
</reference>
<dbReference type="InterPro" id="IPR000515">
    <property type="entry name" value="MetI-like"/>
</dbReference>
<dbReference type="EMBL" id="SORX01000003">
    <property type="protein sequence ID" value="TFE02006.1"/>
    <property type="molecule type" value="Genomic_DNA"/>
</dbReference>
<dbReference type="Pfam" id="PF00528">
    <property type="entry name" value="BPD_transp_1"/>
    <property type="match status" value="1"/>
</dbReference>
<dbReference type="PROSITE" id="PS50928">
    <property type="entry name" value="ABC_TM1"/>
    <property type="match status" value="1"/>
</dbReference>
<dbReference type="PANTHER" id="PTHR30465:SF44">
    <property type="entry name" value="ABC-TYPE DIPEPTIDE_OLIGOPEPTIDE TRANSPORT SYSTEM, PERMEASE COMPONENT"/>
    <property type="match status" value="1"/>
</dbReference>
<gene>
    <name evidence="9" type="ORF">E2626_05370</name>
</gene>
<name>A0A4Y8LGN9_9BACL</name>
<dbReference type="InterPro" id="IPR035906">
    <property type="entry name" value="MetI-like_sf"/>
</dbReference>
<comment type="similarity">
    <text evidence="7">Belongs to the binding-protein-dependent transport system permease family.</text>
</comment>
<keyword evidence="10" id="KW-1185">Reference proteome</keyword>
<accession>A0A4Y8LGN9</accession>
<dbReference type="OrthoDB" id="2551456at2"/>
<keyword evidence="6 7" id="KW-0472">Membrane</keyword>
<evidence type="ECO:0000256" key="4">
    <source>
        <dbReference type="ARBA" id="ARBA00022692"/>
    </source>
</evidence>
<dbReference type="GO" id="GO:0055085">
    <property type="term" value="P:transmembrane transport"/>
    <property type="evidence" value="ECO:0007669"/>
    <property type="project" value="InterPro"/>
</dbReference>
<organism evidence="9 10">
    <name type="scientific">Jeotgalibacillus salarius</name>
    <dbReference type="NCBI Taxonomy" id="546023"/>
    <lineage>
        <taxon>Bacteria</taxon>
        <taxon>Bacillati</taxon>
        <taxon>Bacillota</taxon>
        <taxon>Bacilli</taxon>
        <taxon>Bacillales</taxon>
        <taxon>Caryophanaceae</taxon>
        <taxon>Jeotgalibacillus</taxon>
    </lineage>
</organism>
<dbReference type="AlphaFoldDB" id="A0A4Y8LGN9"/>
<evidence type="ECO:0000256" key="1">
    <source>
        <dbReference type="ARBA" id="ARBA00004651"/>
    </source>
</evidence>
<dbReference type="Proteomes" id="UP000297776">
    <property type="component" value="Unassembled WGS sequence"/>
</dbReference>